<sequence>MGGLFSRHGRHHGGKSPKKPVQITDHDKAVLDLKVAKDRLKRYQMKMHSETMRLTEKAKELVTAGRKDRALLVLKMRRLREDEQAKAAGQLLNVEQLITQIEWEREQLQVFDALKSGNQALEAIHKIVSLEEVDKLMADTADSIAYEQEISRLLSNNLSAGAEEEVLREFDELQALIEAPENTPVEAAPGAPTVVSADMASKDASEQAEITEATEAGSSLPDLPEVPKHEILTKTNVDVRREKTSEETTSGNARGAGTEEVHVPEKKAKVAVSG</sequence>
<dbReference type="Proteomes" id="UP000355283">
    <property type="component" value="Unassembled WGS sequence"/>
</dbReference>
<organism evidence="8 9">
    <name type="scientific">Nannochloropsis salina CCMP1776</name>
    <dbReference type="NCBI Taxonomy" id="1027361"/>
    <lineage>
        <taxon>Eukaryota</taxon>
        <taxon>Sar</taxon>
        <taxon>Stramenopiles</taxon>
        <taxon>Ochrophyta</taxon>
        <taxon>Eustigmatophyceae</taxon>
        <taxon>Eustigmatales</taxon>
        <taxon>Monodopsidaceae</taxon>
        <taxon>Microchloropsis</taxon>
        <taxon>Microchloropsis salina</taxon>
    </lineage>
</organism>
<gene>
    <name evidence="8" type="ORF">NSK_003847</name>
</gene>
<keyword evidence="3" id="KW-0813">Transport</keyword>
<accession>A0A4D9D5S7</accession>
<evidence type="ECO:0000256" key="6">
    <source>
        <dbReference type="ARBA" id="ARBA00023136"/>
    </source>
</evidence>
<dbReference type="PANTHER" id="PTHR22761:SF5">
    <property type="entry name" value="CHARGED MULTIVESICULAR BODY PROTEIN 6"/>
    <property type="match status" value="1"/>
</dbReference>
<feature type="region of interest" description="Disordered" evidence="7">
    <location>
        <begin position="200"/>
        <end position="274"/>
    </location>
</feature>
<dbReference type="OrthoDB" id="441172at2759"/>
<evidence type="ECO:0000256" key="3">
    <source>
        <dbReference type="ARBA" id="ARBA00022448"/>
    </source>
</evidence>
<feature type="compositionally biased region" description="Basic and acidic residues" evidence="7">
    <location>
        <begin position="225"/>
        <end position="246"/>
    </location>
</feature>
<evidence type="ECO:0000256" key="2">
    <source>
        <dbReference type="ARBA" id="ARBA00006190"/>
    </source>
</evidence>
<dbReference type="GO" id="GO:0000815">
    <property type="term" value="C:ESCRT III complex"/>
    <property type="evidence" value="ECO:0007669"/>
    <property type="project" value="TreeGrafter"/>
</dbReference>
<keyword evidence="6" id="KW-0472">Membrane</keyword>
<protein>
    <recommendedName>
        <fullName evidence="10">Charged multivesicular body protein 6</fullName>
    </recommendedName>
</protein>
<comment type="similarity">
    <text evidence="2">Belongs to the SNF7 family.</text>
</comment>
<keyword evidence="4" id="KW-0967">Endosome</keyword>
<evidence type="ECO:0000256" key="5">
    <source>
        <dbReference type="ARBA" id="ARBA00022927"/>
    </source>
</evidence>
<dbReference type="GO" id="GO:0032511">
    <property type="term" value="P:late endosome to vacuole transport via multivesicular body sorting pathway"/>
    <property type="evidence" value="ECO:0007669"/>
    <property type="project" value="TreeGrafter"/>
</dbReference>
<dbReference type="EMBL" id="SDOX01000017">
    <property type="protein sequence ID" value="TFJ84815.1"/>
    <property type="molecule type" value="Genomic_DNA"/>
</dbReference>
<evidence type="ECO:0000256" key="1">
    <source>
        <dbReference type="ARBA" id="ARBA00004608"/>
    </source>
</evidence>
<keyword evidence="9" id="KW-1185">Reference proteome</keyword>
<dbReference type="AlphaFoldDB" id="A0A4D9D5S7"/>
<evidence type="ECO:0000313" key="9">
    <source>
        <dbReference type="Proteomes" id="UP000355283"/>
    </source>
</evidence>
<evidence type="ECO:0000313" key="8">
    <source>
        <dbReference type="EMBL" id="TFJ84815.1"/>
    </source>
</evidence>
<comment type="caution">
    <text evidence="8">The sequence shown here is derived from an EMBL/GenBank/DDBJ whole genome shotgun (WGS) entry which is preliminary data.</text>
</comment>
<reference evidence="8 9" key="1">
    <citation type="submission" date="2019-01" db="EMBL/GenBank/DDBJ databases">
        <title>Nuclear Genome Assembly of the Microalgal Biofuel strain Nannochloropsis salina CCMP1776.</title>
        <authorList>
            <person name="Hovde B."/>
        </authorList>
    </citation>
    <scope>NUCLEOTIDE SEQUENCE [LARGE SCALE GENOMIC DNA]</scope>
    <source>
        <strain evidence="8 9">CCMP1776</strain>
    </source>
</reference>
<dbReference type="InterPro" id="IPR005024">
    <property type="entry name" value="Snf7_fam"/>
</dbReference>
<dbReference type="GO" id="GO:0015031">
    <property type="term" value="P:protein transport"/>
    <property type="evidence" value="ECO:0007669"/>
    <property type="project" value="UniProtKB-KW"/>
</dbReference>
<evidence type="ECO:0000256" key="7">
    <source>
        <dbReference type="SAM" id="MobiDB-lite"/>
    </source>
</evidence>
<feature type="compositionally biased region" description="Basic and acidic residues" evidence="7">
    <location>
        <begin position="257"/>
        <end position="268"/>
    </location>
</feature>
<name>A0A4D9D5S7_9STRA</name>
<feature type="compositionally biased region" description="Basic residues" evidence="7">
    <location>
        <begin position="7"/>
        <end position="18"/>
    </location>
</feature>
<keyword evidence="5" id="KW-0653">Protein transport</keyword>
<feature type="region of interest" description="Disordered" evidence="7">
    <location>
        <begin position="1"/>
        <end position="23"/>
    </location>
</feature>
<comment type="subcellular location">
    <subcellularLocation>
        <location evidence="1">Endosome membrane</location>
    </subcellularLocation>
</comment>
<dbReference type="Pfam" id="PF03357">
    <property type="entry name" value="Snf7"/>
    <property type="match status" value="1"/>
</dbReference>
<proteinExistence type="inferred from homology"/>
<dbReference type="PANTHER" id="PTHR22761">
    <property type="entry name" value="CHARGED MULTIVESICULAR BODY PROTEIN"/>
    <property type="match status" value="1"/>
</dbReference>
<evidence type="ECO:0000256" key="4">
    <source>
        <dbReference type="ARBA" id="ARBA00022753"/>
    </source>
</evidence>
<evidence type="ECO:0008006" key="10">
    <source>
        <dbReference type="Google" id="ProtNLM"/>
    </source>
</evidence>
<dbReference type="GO" id="GO:0006900">
    <property type="term" value="P:vesicle budding from membrane"/>
    <property type="evidence" value="ECO:0007669"/>
    <property type="project" value="TreeGrafter"/>
</dbReference>
<dbReference type="GO" id="GO:0005771">
    <property type="term" value="C:multivesicular body"/>
    <property type="evidence" value="ECO:0007669"/>
    <property type="project" value="TreeGrafter"/>
</dbReference>